<evidence type="ECO:0000313" key="2">
    <source>
        <dbReference type="EMBL" id="WIA11096.1"/>
    </source>
</evidence>
<evidence type="ECO:0000256" key="1">
    <source>
        <dbReference type="SAM" id="MobiDB-lite"/>
    </source>
</evidence>
<name>A0ABY8TPP9_TETOB</name>
<dbReference type="EMBL" id="CP126209">
    <property type="protein sequence ID" value="WIA11096.1"/>
    <property type="molecule type" value="Genomic_DNA"/>
</dbReference>
<feature type="compositionally biased region" description="Low complexity" evidence="1">
    <location>
        <begin position="44"/>
        <end position="92"/>
    </location>
</feature>
<reference evidence="2 3" key="1">
    <citation type="submission" date="2023-05" db="EMBL/GenBank/DDBJ databases">
        <title>A 100% complete, gapless, phased diploid assembly of the Scenedesmus obliquus UTEX 3031 genome.</title>
        <authorList>
            <person name="Biondi T.C."/>
            <person name="Hanschen E.R."/>
            <person name="Kwon T."/>
            <person name="Eng W."/>
            <person name="Kruse C.P.S."/>
            <person name="Koehler S.I."/>
            <person name="Kunde Y."/>
            <person name="Gleasner C.D."/>
            <person name="You Mak K.T."/>
            <person name="Polle J."/>
            <person name="Hovde B.T."/>
            <person name="Starkenburg S.R."/>
        </authorList>
    </citation>
    <scope>NUCLEOTIDE SEQUENCE [LARGE SCALE GENOMIC DNA]</scope>
    <source>
        <strain evidence="2 3">DOE0152z</strain>
    </source>
</reference>
<keyword evidence="3" id="KW-1185">Reference proteome</keyword>
<feature type="region of interest" description="Disordered" evidence="1">
    <location>
        <begin position="31"/>
        <end position="92"/>
    </location>
</feature>
<gene>
    <name evidence="2" type="ORF">OEZ85_011241</name>
</gene>
<organism evidence="2 3">
    <name type="scientific">Tetradesmus obliquus</name>
    <name type="common">Green alga</name>
    <name type="synonym">Acutodesmus obliquus</name>
    <dbReference type="NCBI Taxonomy" id="3088"/>
    <lineage>
        <taxon>Eukaryota</taxon>
        <taxon>Viridiplantae</taxon>
        <taxon>Chlorophyta</taxon>
        <taxon>core chlorophytes</taxon>
        <taxon>Chlorophyceae</taxon>
        <taxon>CS clade</taxon>
        <taxon>Sphaeropleales</taxon>
        <taxon>Scenedesmaceae</taxon>
        <taxon>Tetradesmus</taxon>
    </lineage>
</organism>
<sequence length="193" mass="20031">MAGKRLQDVAASGFAKSSYAPSALCDLESKPVLQATGRRPAPPAAAANQPTTPSPSATAAAAASITPQQQQQQAQQQQQQAQQQQAPSTPSAAALPAGCRVLLSKALTRSDANAKRVILRCKQVESSLGSRPVGQGHRLAVGLPCGGSCQVMVRAWANGSNAKPMYVLEQQGCMQPACLGCMGCCLHKRQRVA</sequence>
<protein>
    <submittedName>
        <fullName evidence="2">Uncharacterized protein</fullName>
    </submittedName>
</protein>
<accession>A0ABY8TPP9</accession>
<proteinExistence type="predicted"/>
<dbReference type="Proteomes" id="UP001244341">
    <property type="component" value="Chromosome 2b"/>
</dbReference>
<evidence type="ECO:0000313" key="3">
    <source>
        <dbReference type="Proteomes" id="UP001244341"/>
    </source>
</evidence>